<gene>
    <name evidence="8" type="ORF">GCM10022212_35480</name>
</gene>
<dbReference type="InterPro" id="IPR027417">
    <property type="entry name" value="P-loop_NTPase"/>
</dbReference>
<evidence type="ECO:0000313" key="9">
    <source>
        <dbReference type="Proteomes" id="UP001501353"/>
    </source>
</evidence>
<dbReference type="InterPro" id="IPR011629">
    <property type="entry name" value="CobW-like_C"/>
</dbReference>
<keyword evidence="3" id="KW-0143">Chaperone</keyword>
<evidence type="ECO:0000256" key="5">
    <source>
        <dbReference type="ARBA" id="ARBA00045658"/>
    </source>
</evidence>
<evidence type="ECO:0000256" key="6">
    <source>
        <dbReference type="ARBA" id="ARBA00049117"/>
    </source>
</evidence>
<name>A0ABP7U0S0_9BURK</name>
<keyword evidence="9" id="KW-1185">Reference proteome</keyword>
<dbReference type="PANTHER" id="PTHR13748">
    <property type="entry name" value="COBW-RELATED"/>
    <property type="match status" value="1"/>
</dbReference>
<evidence type="ECO:0000256" key="1">
    <source>
        <dbReference type="ARBA" id="ARBA00022741"/>
    </source>
</evidence>
<comment type="caution">
    <text evidence="8">The sequence shown here is derived from an EMBL/GenBank/DDBJ whole genome shotgun (WGS) entry which is preliminary data.</text>
</comment>
<dbReference type="Gene3D" id="3.40.50.300">
    <property type="entry name" value="P-loop containing nucleotide triphosphate hydrolases"/>
    <property type="match status" value="1"/>
</dbReference>
<evidence type="ECO:0000256" key="3">
    <source>
        <dbReference type="ARBA" id="ARBA00023186"/>
    </source>
</evidence>
<evidence type="ECO:0000256" key="4">
    <source>
        <dbReference type="ARBA" id="ARBA00034320"/>
    </source>
</evidence>
<dbReference type="EMBL" id="BAAAZE010000014">
    <property type="protein sequence ID" value="GAA4033250.1"/>
    <property type="molecule type" value="Genomic_DNA"/>
</dbReference>
<proteinExistence type="inferred from homology"/>
<keyword evidence="2" id="KW-0378">Hydrolase</keyword>
<dbReference type="RefSeq" id="WP_344765417.1">
    <property type="nucleotide sequence ID" value="NZ_BAAAZE010000014.1"/>
</dbReference>
<feature type="domain" description="CobW C-terminal" evidence="7">
    <location>
        <begin position="251"/>
        <end position="345"/>
    </location>
</feature>
<dbReference type="Proteomes" id="UP001501353">
    <property type="component" value="Unassembled WGS sequence"/>
</dbReference>
<reference evidence="9" key="1">
    <citation type="journal article" date="2019" name="Int. J. Syst. Evol. Microbiol.">
        <title>The Global Catalogue of Microorganisms (GCM) 10K type strain sequencing project: providing services to taxonomists for standard genome sequencing and annotation.</title>
        <authorList>
            <consortium name="The Broad Institute Genomics Platform"/>
            <consortium name="The Broad Institute Genome Sequencing Center for Infectious Disease"/>
            <person name="Wu L."/>
            <person name="Ma J."/>
        </authorList>
    </citation>
    <scope>NUCLEOTIDE SEQUENCE [LARGE SCALE GENOMIC DNA]</scope>
    <source>
        <strain evidence="9">JCM 16673</strain>
    </source>
</reference>
<evidence type="ECO:0000313" key="8">
    <source>
        <dbReference type="EMBL" id="GAA4033250.1"/>
    </source>
</evidence>
<dbReference type="InterPro" id="IPR051316">
    <property type="entry name" value="Zinc-reg_GTPase_activator"/>
</dbReference>
<evidence type="ECO:0000256" key="2">
    <source>
        <dbReference type="ARBA" id="ARBA00022801"/>
    </source>
</evidence>
<evidence type="ECO:0000259" key="7">
    <source>
        <dbReference type="SMART" id="SM00833"/>
    </source>
</evidence>
<dbReference type="Pfam" id="PF02492">
    <property type="entry name" value="cobW"/>
    <property type="match status" value="1"/>
</dbReference>
<dbReference type="SUPFAM" id="SSF52540">
    <property type="entry name" value="P-loop containing nucleoside triphosphate hydrolases"/>
    <property type="match status" value="1"/>
</dbReference>
<dbReference type="InterPro" id="IPR003495">
    <property type="entry name" value="CobW/HypB/UreG_nucleotide-bd"/>
</dbReference>
<protein>
    <submittedName>
        <fullName evidence="8">GTP-binding protein</fullName>
    </submittedName>
</protein>
<dbReference type="Pfam" id="PF07683">
    <property type="entry name" value="CobW_C"/>
    <property type="match status" value="1"/>
</dbReference>
<keyword evidence="1" id="KW-0547">Nucleotide-binding</keyword>
<sequence length="358" mass="39748">MEKIPLTVLTGFLGSGKTTLLNGLLKTPALADSAVLINEFGEIALDHYLIEAATDSAVVLDNGCICCTVRGALSGALRSLFWQRNDKKVPYFKRVIIETTGLADPAPILHDLLSHPTMLQHYRLAGVIVCVDGLFGAEQLDRHTEAVKQAAVADRILITKTDLATTNQIDALRTRLREINPGADLSRTGEENCDAQAILDAVAYDSLSKTLDVQQWLKAETYRRVQVRRGVGLSKKAMLLTEEINRHGDHIGAFCITFNEPLPWNGLLLALEMLAMVCGEHLLRIKGIIDVEGEDKPRVIHGVQHMFFPSSTLARWPDDWRETKLVFIVRDMDAEFVAQTLDHFIEAAKNKTQQEMAN</sequence>
<accession>A0ABP7U0S0</accession>
<dbReference type="SUPFAM" id="SSF90002">
    <property type="entry name" value="Hypothetical protein YjiA, C-terminal domain"/>
    <property type="match status" value="1"/>
</dbReference>
<comment type="function">
    <text evidence="5">Zinc chaperone that directly transfers zinc cofactor to target proteins, thereby activating them. Zinc is transferred from the CXCC motif in the GTPase domain to the zinc binding site in target proteins in a process requiring GTP hydrolysis.</text>
</comment>
<dbReference type="PANTHER" id="PTHR13748:SF62">
    <property type="entry name" value="COBW DOMAIN-CONTAINING PROTEIN"/>
    <property type="match status" value="1"/>
</dbReference>
<dbReference type="InterPro" id="IPR036627">
    <property type="entry name" value="CobW-likC_sf"/>
</dbReference>
<comment type="similarity">
    <text evidence="4">Belongs to the SIMIBI class G3E GTPase family. ZNG1 subfamily.</text>
</comment>
<dbReference type="CDD" id="cd03112">
    <property type="entry name" value="CobW-like"/>
    <property type="match status" value="1"/>
</dbReference>
<comment type="catalytic activity">
    <reaction evidence="6">
        <text>GTP + H2O = GDP + phosphate + H(+)</text>
        <dbReference type="Rhea" id="RHEA:19669"/>
        <dbReference type="ChEBI" id="CHEBI:15377"/>
        <dbReference type="ChEBI" id="CHEBI:15378"/>
        <dbReference type="ChEBI" id="CHEBI:37565"/>
        <dbReference type="ChEBI" id="CHEBI:43474"/>
        <dbReference type="ChEBI" id="CHEBI:58189"/>
    </reaction>
    <physiologicalReaction direction="left-to-right" evidence="6">
        <dbReference type="Rhea" id="RHEA:19670"/>
    </physiologicalReaction>
</comment>
<organism evidence="8 9">
    <name type="scientific">Actimicrobium antarcticum</name>
    <dbReference type="NCBI Taxonomy" id="1051899"/>
    <lineage>
        <taxon>Bacteria</taxon>
        <taxon>Pseudomonadati</taxon>
        <taxon>Pseudomonadota</taxon>
        <taxon>Betaproteobacteria</taxon>
        <taxon>Burkholderiales</taxon>
        <taxon>Oxalobacteraceae</taxon>
        <taxon>Actimicrobium</taxon>
    </lineage>
</organism>
<dbReference type="SMART" id="SM00833">
    <property type="entry name" value="CobW_C"/>
    <property type="match status" value="1"/>
</dbReference>
<dbReference type="Gene3D" id="3.30.1220.10">
    <property type="entry name" value="CobW-like, C-terminal domain"/>
    <property type="match status" value="1"/>
</dbReference>